<dbReference type="Proteomes" id="UP001056978">
    <property type="component" value="Chromosome 12"/>
</dbReference>
<accession>A0ACB9Y6N1</accession>
<proteinExistence type="predicted"/>
<comment type="caution">
    <text evidence="1">The sequence shown here is derived from an EMBL/GenBank/DDBJ whole genome shotgun (WGS) entry which is preliminary data.</text>
</comment>
<sequence length="660" mass="77550">MIDEEKKKMSDFLGTRITNLDVSEIRKEFSKKRKHFDEYDFYVFYKNLVASDKKRKGKRSKKSGNKEEEFKPCNYVSSIYKSKKVVKKSIYDYIDDEDNIYEDIVTNENFADDKNFTDNISFTFFNESISYTLLRNNNYIDGIPIGVDLKIKNNNKKESSWRSEEKNLSQHLPDLSSAATPREKYDIPPRYIYKNKEEDIENKGSLPSVRYCNDKLSKTNENGQELRKKENTKGGNIKVVQKAQNARKEIGPKLPDIFEEIRKNIGNDNNDNNERNENEYINILSYKNHIILIKMKEQREFEKRIKELYVPKNNFEGAFFQNNVNSIYQKKKKEVSSLCNDFSKNTGGHRNIEMGSISGKGSFFSADRGDKKMFSHVPDDSYSDSSVENVYASWQHKKLYDECTSEVEEGGGRGGSGVHSRSSSGDSSRRSMQITRAFPFVMCDPSFLHANEMHICYKLYHFFFCSKKKDRKNGGESYRNVEELKDLYIRYSKLIRINNEDVLSKNELINLYVPKKNWVQANNSEIGDENCKNEIYVLKNRINFNNDLKKKNRFCFFCKMKENKIRVKNIFSSKEREEFTELMNKFKIFYLDFYTDQIINEDLNTNFQIYNYEFSKCVYDKLNISNVYKGNANLEKDSTPTLCDSFLNIPQFIFESIFSS</sequence>
<organism evidence="1 2">
    <name type="scientific">Plasmodium brasilianum</name>
    <dbReference type="NCBI Taxonomy" id="5824"/>
    <lineage>
        <taxon>Eukaryota</taxon>
        <taxon>Sar</taxon>
        <taxon>Alveolata</taxon>
        <taxon>Apicomplexa</taxon>
        <taxon>Aconoidasida</taxon>
        <taxon>Haemosporida</taxon>
        <taxon>Plasmodiidae</taxon>
        <taxon>Plasmodium</taxon>
        <taxon>Plasmodium (Plasmodium)</taxon>
    </lineage>
</organism>
<reference evidence="1" key="1">
    <citation type="submission" date="2022-06" db="EMBL/GenBank/DDBJ databases">
        <title>The First Complete Genome of the Simian Malaria Parasite Plasmodium brasilianum.</title>
        <authorList>
            <person name="Bajic M."/>
            <person name="Ravishankar S."/>
        </authorList>
    </citation>
    <scope>NUCLEOTIDE SEQUENCE</scope>
    <source>
        <strain evidence="1">Bolivian I</strain>
    </source>
</reference>
<gene>
    <name evidence="1" type="ORF">MKS88_004218</name>
</gene>
<evidence type="ECO:0000313" key="2">
    <source>
        <dbReference type="Proteomes" id="UP001056978"/>
    </source>
</evidence>
<dbReference type="EMBL" id="CM043780">
    <property type="protein sequence ID" value="KAI4836422.1"/>
    <property type="molecule type" value="Genomic_DNA"/>
</dbReference>
<keyword evidence="2" id="KW-1185">Reference proteome</keyword>
<name>A0ACB9Y6N1_PLABR</name>
<evidence type="ECO:0000313" key="1">
    <source>
        <dbReference type="EMBL" id="KAI4836422.1"/>
    </source>
</evidence>
<protein>
    <submittedName>
        <fullName evidence="1">Uncharacterized protein</fullName>
    </submittedName>
</protein>